<dbReference type="InterPro" id="IPR000085">
    <property type="entry name" value="RuvA"/>
</dbReference>
<comment type="domain">
    <text evidence="6">Has three domains with a flexible linker between the domains II and III and assumes an 'L' shape. Domain III is highly mobile and contacts RuvB.</text>
</comment>
<dbReference type="SUPFAM" id="SSF50249">
    <property type="entry name" value="Nucleic acid-binding proteins"/>
    <property type="match status" value="1"/>
</dbReference>
<protein>
    <recommendedName>
        <fullName evidence="6">Holliday junction branch migration complex subunit RuvA</fullName>
    </recommendedName>
</protein>
<keyword evidence="5 6" id="KW-0234">DNA repair</keyword>
<keyword evidence="1 6" id="KW-0963">Cytoplasm</keyword>
<dbReference type="SUPFAM" id="SSF46929">
    <property type="entry name" value="DNA helicase RuvA subunit, C-terminal domain"/>
    <property type="match status" value="1"/>
</dbReference>
<dbReference type="SMART" id="SM00278">
    <property type="entry name" value="HhH1"/>
    <property type="match status" value="2"/>
</dbReference>
<evidence type="ECO:0000256" key="2">
    <source>
        <dbReference type="ARBA" id="ARBA00022763"/>
    </source>
</evidence>
<dbReference type="Pfam" id="PF14520">
    <property type="entry name" value="HHH_5"/>
    <property type="match status" value="1"/>
</dbReference>
<evidence type="ECO:0000256" key="3">
    <source>
        <dbReference type="ARBA" id="ARBA00023125"/>
    </source>
</evidence>
<dbReference type="InterPro" id="IPR011114">
    <property type="entry name" value="RuvA_C"/>
</dbReference>
<dbReference type="Pfam" id="PF01330">
    <property type="entry name" value="RuvA_N"/>
    <property type="match status" value="1"/>
</dbReference>
<reference evidence="8 9" key="1">
    <citation type="submission" date="2024-04" db="EMBL/GenBank/DDBJ databases">
        <title>Human intestinal bacterial collection.</title>
        <authorList>
            <person name="Pauvert C."/>
            <person name="Hitch T.C.A."/>
            <person name="Clavel T."/>
        </authorList>
    </citation>
    <scope>NUCLEOTIDE SEQUENCE [LARGE SCALE GENOMIC DNA]</scope>
    <source>
        <strain evidence="8 9">CLA-SR-H026</strain>
    </source>
</reference>
<dbReference type="GO" id="GO:0016787">
    <property type="term" value="F:hydrolase activity"/>
    <property type="evidence" value="ECO:0007669"/>
    <property type="project" value="UniProtKB-KW"/>
</dbReference>
<evidence type="ECO:0000313" key="9">
    <source>
        <dbReference type="Proteomes" id="UP001481872"/>
    </source>
</evidence>
<dbReference type="SUPFAM" id="SSF47781">
    <property type="entry name" value="RuvA domain 2-like"/>
    <property type="match status" value="1"/>
</dbReference>
<feature type="domain" description="Helix-hairpin-helix DNA-binding motif class 1" evidence="7">
    <location>
        <begin position="72"/>
        <end position="91"/>
    </location>
</feature>
<accession>A0ABV1J599</accession>
<evidence type="ECO:0000313" key="8">
    <source>
        <dbReference type="EMBL" id="MEQ3353140.1"/>
    </source>
</evidence>
<organism evidence="8 9">
    <name type="scientific">Aedoeadaptatus acetigenes</name>
    <dbReference type="NCBI Taxonomy" id="2981723"/>
    <lineage>
        <taxon>Bacteria</taxon>
        <taxon>Bacillati</taxon>
        <taxon>Bacillota</taxon>
        <taxon>Tissierellia</taxon>
        <taxon>Tissierellales</taxon>
        <taxon>Peptoniphilaceae</taxon>
        <taxon>Aedoeadaptatus</taxon>
    </lineage>
</organism>
<dbReference type="Gene3D" id="1.10.150.20">
    <property type="entry name" value="5' to 3' exonuclease, C-terminal subdomain"/>
    <property type="match status" value="1"/>
</dbReference>
<keyword evidence="9" id="KW-1185">Reference proteome</keyword>
<dbReference type="Proteomes" id="UP001481872">
    <property type="component" value="Unassembled WGS sequence"/>
</dbReference>
<dbReference type="EMBL" id="JBBNPS010000004">
    <property type="protein sequence ID" value="MEQ3353140.1"/>
    <property type="molecule type" value="Genomic_DNA"/>
</dbReference>
<gene>
    <name evidence="6 8" type="primary">ruvA</name>
    <name evidence="8" type="ORF">AAA081_02320</name>
</gene>
<dbReference type="InterPro" id="IPR012340">
    <property type="entry name" value="NA-bd_OB-fold"/>
</dbReference>
<name>A0ABV1J599_9FIRM</name>
<dbReference type="NCBIfam" id="TIGR00084">
    <property type="entry name" value="ruvA"/>
    <property type="match status" value="1"/>
</dbReference>
<comment type="caution">
    <text evidence="8">The sequence shown here is derived from an EMBL/GenBank/DDBJ whole genome shotgun (WGS) entry which is preliminary data.</text>
</comment>
<keyword evidence="8" id="KW-0378">Hydrolase</keyword>
<dbReference type="HAMAP" id="MF_00031">
    <property type="entry name" value="DNA_HJ_migration_RuvA"/>
    <property type="match status" value="1"/>
</dbReference>
<evidence type="ECO:0000256" key="6">
    <source>
        <dbReference type="HAMAP-Rule" id="MF_00031"/>
    </source>
</evidence>
<evidence type="ECO:0000259" key="7">
    <source>
        <dbReference type="SMART" id="SM00278"/>
    </source>
</evidence>
<comment type="function">
    <text evidence="6">The RuvA-RuvB-RuvC complex processes Holliday junction (HJ) DNA during genetic recombination and DNA repair, while the RuvA-RuvB complex plays an important role in the rescue of blocked DNA replication forks via replication fork reversal (RFR). RuvA specifically binds to HJ cruciform DNA, conferring on it an open structure. The RuvB hexamer acts as an ATP-dependent pump, pulling dsDNA into and through the RuvAB complex. HJ branch migration allows RuvC to scan DNA until it finds its consensus sequence, where it cleaves and resolves the cruciform DNA.</text>
</comment>
<dbReference type="GO" id="GO:0003678">
    <property type="term" value="F:DNA helicase activity"/>
    <property type="evidence" value="ECO:0007669"/>
    <property type="project" value="UniProtKB-EC"/>
</dbReference>
<keyword evidence="3 6" id="KW-0238">DNA-binding</keyword>
<dbReference type="InterPro" id="IPR010994">
    <property type="entry name" value="RuvA_2-like"/>
</dbReference>
<evidence type="ECO:0000256" key="1">
    <source>
        <dbReference type="ARBA" id="ARBA00022490"/>
    </source>
</evidence>
<evidence type="ECO:0000256" key="5">
    <source>
        <dbReference type="ARBA" id="ARBA00023204"/>
    </source>
</evidence>
<dbReference type="Pfam" id="PF07499">
    <property type="entry name" value="RuvA_C"/>
    <property type="match status" value="1"/>
</dbReference>
<comment type="similarity">
    <text evidence="6">Belongs to the RuvA family.</text>
</comment>
<dbReference type="InterPro" id="IPR013849">
    <property type="entry name" value="DNA_helicase_Holl-junc_RuvA_I"/>
</dbReference>
<dbReference type="RefSeq" id="WP_148472920.1">
    <property type="nucleotide sequence ID" value="NZ_JAOQJD010000005.1"/>
</dbReference>
<dbReference type="InterPro" id="IPR036267">
    <property type="entry name" value="RuvA_C_sf"/>
</dbReference>
<feature type="domain" description="Helix-hairpin-helix DNA-binding motif class 1" evidence="7">
    <location>
        <begin position="107"/>
        <end position="126"/>
    </location>
</feature>
<keyword evidence="4 6" id="KW-0233">DNA recombination</keyword>
<comment type="subcellular location">
    <subcellularLocation>
        <location evidence="6">Cytoplasm</location>
    </subcellularLocation>
</comment>
<dbReference type="Gene3D" id="1.10.8.10">
    <property type="entry name" value="DNA helicase RuvA subunit, C-terminal domain"/>
    <property type="match status" value="1"/>
</dbReference>
<keyword evidence="2 6" id="KW-0227">DNA damage</keyword>
<comment type="caution">
    <text evidence="6">Lacks conserved residue(s) required for the propagation of feature annotation.</text>
</comment>
<dbReference type="InterPro" id="IPR003583">
    <property type="entry name" value="Hlx-hairpin-Hlx_DNA-bd_motif"/>
</dbReference>
<evidence type="ECO:0000256" key="4">
    <source>
        <dbReference type="ARBA" id="ARBA00023172"/>
    </source>
</evidence>
<dbReference type="CDD" id="cd14332">
    <property type="entry name" value="UBA_RuvA_C"/>
    <property type="match status" value="1"/>
</dbReference>
<comment type="subunit">
    <text evidence="6">Homotetramer. Forms an RuvA(8)-RuvB(12)-Holliday junction (HJ) complex. HJ DNA is sandwiched between 2 RuvA tetramers; dsDNA enters through RuvA and exits via RuvB. An RuvB hexamer assembles on each DNA strand where it exits the tetramer. Each RuvB hexamer is contacted by two RuvA subunits (via domain III) on 2 adjacent RuvB subunits; this complex drives branch migration. In the full resolvosome a probable DNA-RuvA(4)-RuvB(12)-RuvC(2) complex forms which resolves the HJ.</text>
</comment>
<sequence>MIDRIGGIILEKKLDGVVVETGGFGLLVYLPGSDLGRVDEGDRATIYTYLQVKDDGFSLFGFLDEKDRELFLLLIGVTGVGPKVAMGIFGRFSAGDVIYFIQNGDAKSLTEAPGIGKKTAERLLLELKDKVKGLSAQVPHGEFAPAPAQGAVQEAMDALEGLGYATNEAKAAIQGIDSDDVEVLLKAALKRLAMKG</sequence>
<proteinExistence type="inferred from homology"/>
<feature type="region of interest" description="Domain III" evidence="6">
    <location>
        <begin position="147"/>
        <end position="196"/>
    </location>
</feature>
<dbReference type="Gene3D" id="2.40.50.140">
    <property type="entry name" value="Nucleic acid-binding proteins"/>
    <property type="match status" value="1"/>
</dbReference>